<evidence type="ECO:0000259" key="6">
    <source>
        <dbReference type="Pfam" id="PF04932"/>
    </source>
</evidence>
<feature type="transmembrane region" description="Helical" evidence="5">
    <location>
        <begin position="65"/>
        <end position="86"/>
    </location>
</feature>
<dbReference type="EMBL" id="JABXXR010000044">
    <property type="protein sequence ID" value="NVN40441.1"/>
    <property type="molecule type" value="Genomic_DNA"/>
</dbReference>
<name>A0A850PH02_9PROT</name>
<dbReference type="Proteomes" id="UP000585665">
    <property type="component" value="Unassembled WGS sequence"/>
</dbReference>
<evidence type="ECO:0000313" key="7">
    <source>
        <dbReference type="EMBL" id="NVN40441.1"/>
    </source>
</evidence>
<dbReference type="PANTHER" id="PTHR37422">
    <property type="entry name" value="TEICHURONIC ACID BIOSYNTHESIS PROTEIN TUAE"/>
    <property type="match status" value="1"/>
</dbReference>
<evidence type="ECO:0000256" key="3">
    <source>
        <dbReference type="ARBA" id="ARBA00022989"/>
    </source>
</evidence>
<feature type="transmembrane region" description="Helical" evidence="5">
    <location>
        <begin position="124"/>
        <end position="148"/>
    </location>
</feature>
<dbReference type="GO" id="GO:0016874">
    <property type="term" value="F:ligase activity"/>
    <property type="evidence" value="ECO:0007669"/>
    <property type="project" value="UniProtKB-KW"/>
</dbReference>
<keyword evidence="2 5" id="KW-0812">Transmembrane</keyword>
<feature type="domain" description="O-antigen ligase-related" evidence="6">
    <location>
        <begin position="204"/>
        <end position="358"/>
    </location>
</feature>
<feature type="transmembrane region" description="Helical" evidence="5">
    <location>
        <begin position="245"/>
        <end position="268"/>
    </location>
</feature>
<dbReference type="InterPro" id="IPR007016">
    <property type="entry name" value="O-antigen_ligase-rel_domated"/>
</dbReference>
<feature type="transmembrane region" description="Helical" evidence="5">
    <location>
        <begin position="92"/>
        <end position="112"/>
    </location>
</feature>
<sequence>MRGGTASDWRAAPLLDRVGQWATLCLPLFLTHWRGVAEGLIDGLAVVFLLRSAMLGDWWWSRSPWFAASVLWWVWTVLCSLPFAGMGTGGESFLQAVMLVRFPVMVAALSCWTLRDARMRRWMAVIVSGCAVYIALQIVFQAVAGFNMFGDVPPPDGTLTGPYREPRAAAPLSRLLPPVAFLACALIRARVHRAAPRWMATAAVLLAGCGVMVLAGQRMPLLLTGMGLLAGALILRELRGPALGVLACVPLLVGALSVARPAAFFHLVMKFRAQMSDFAASHYGLIYDRVLVMAGANPLTGLGFDAFRYFCADPRFFAPGPFGTRPDGGGAGICVQHAHNHYLQALSDSGVPGLILFAAMVAAWLTTLARGLGDGRQAATTRAWRVGLFVAVLIQEWPLASSSAFTNMPLGGWAFMLLGLGLGEYNAYMAAQAEQTEGREHVRDHR</sequence>
<comment type="caution">
    <text evidence="7">The sequence shown here is derived from an EMBL/GenBank/DDBJ whole genome shotgun (WGS) entry which is preliminary data.</text>
</comment>
<evidence type="ECO:0000256" key="4">
    <source>
        <dbReference type="ARBA" id="ARBA00023136"/>
    </source>
</evidence>
<keyword evidence="7" id="KW-0436">Ligase</keyword>
<dbReference type="PANTHER" id="PTHR37422:SF13">
    <property type="entry name" value="LIPOPOLYSACCHARIDE BIOSYNTHESIS PROTEIN PA4999-RELATED"/>
    <property type="match status" value="1"/>
</dbReference>
<protein>
    <submittedName>
        <fullName evidence="7">O-antigen ligase family protein</fullName>
    </submittedName>
</protein>
<keyword evidence="4 5" id="KW-0472">Membrane</keyword>
<feature type="transmembrane region" description="Helical" evidence="5">
    <location>
        <begin position="198"/>
        <end position="215"/>
    </location>
</feature>
<gene>
    <name evidence="7" type="ORF">HUK82_07675</name>
</gene>
<accession>A0A850PH02</accession>
<evidence type="ECO:0000313" key="8">
    <source>
        <dbReference type="Proteomes" id="UP000585665"/>
    </source>
</evidence>
<evidence type="ECO:0000256" key="5">
    <source>
        <dbReference type="SAM" id="Phobius"/>
    </source>
</evidence>
<dbReference type="InterPro" id="IPR051533">
    <property type="entry name" value="WaaL-like"/>
</dbReference>
<dbReference type="GO" id="GO:0016020">
    <property type="term" value="C:membrane"/>
    <property type="evidence" value="ECO:0007669"/>
    <property type="project" value="UniProtKB-SubCell"/>
</dbReference>
<feature type="transmembrane region" description="Helical" evidence="5">
    <location>
        <begin position="168"/>
        <end position="186"/>
    </location>
</feature>
<keyword evidence="3 5" id="KW-1133">Transmembrane helix</keyword>
<evidence type="ECO:0000256" key="2">
    <source>
        <dbReference type="ARBA" id="ARBA00022692"/>
    </source>
</evidence>
<dbReference type="RefSeq" id="WP_176613407.1">
    <property type="nucleotide sequence ID" value="NZ_JABXXR010000044.1"/>
</dbReference>
<dbReference type="Pfam" id="PF04932">
    <property type="entry name" value="Wzy_C"/>
    <property type="match status" value="1"/>
</dbReference>
<feature type="transmembrane region" description="Helical" evidence="5">
    <location>
        <begin position="351"/>
        <end position="371"/>
    </location>
</feature>
<dbReference type="AlphaFoldDB" id="A0A850PH02"/>
<reference evidence="7 8" key="1">
    <citation type="submission" date="2020-06" db="EMBL/GenBank/DDBJ databases">
        <title>Description of novel acetic acid bacteria.</title>
        <authorList>
            <person name="Sombolestani A."/>
        </authorList>
    </citation>
    <scope>NUCLEOTIDE SEQUENCE [LARGE SCALE GENOMIC DNA]</scope>
    <source>
        <strain evidence="7 8">LMG 27010</strain>
    </source>
</reference>
<comment type="subcellular location">
    <subcellularLocation>
        <location evidence="1">Membrane</location>
        <topology evidence="1">Multi-pass membrane protein</topology>
    </subcellularLocation>
</comment>
<evidence type="ECO:0000256" key="1">
    <source>
        <dbReference type="ARBA" id="ARBA00004141"/>
    </source>
</evidence>
<proteinExistence type="predicted"/>
<keyword evidence="8" id="KW-1185">Reference proteome</keyword>
<organism evidence="7 8">
    <name type="scientific">Ameyamaea chiangmaiensis</name>
    <dbReference type="NCBI Taxonomy" id="442969"/>
    <lineage>
        <taxon>Bacteria</taxon>
        <taxon>Pseudomonadati</taxon>
        <taxon>Pseudomonadota</taxon>
        <taxon>Alphaproteobacteria</taxon>
        <taxon>Acetobacterales</taxon>
        <taxon>Acetobacteraceae</taxon>
        <taxon>Ameyamaea</taxon>
    </lineage>
</organism>